<dbReference type="InterPro" id="IPR014717">
    <property type="entry name" value="Transl_elong_EF1B/ribsomal_bS6"/>
</dbReference>
<dbReference type="InterPro" id="IPR020814">
    <property type="entry name" value="Ribosomal_S6_plastid/chlpt"/>
</dbReference>
<dbReference type="InterPro" id="IPR000529">
    <property type="entry name" value="Ribosomal_bS6"/>
</dbReference>
<gene>
    <name evidence="3" type="primary">rpsF</name>
    <name evidence="5" type="ORF">A2918_02830</name>
</gene>
<dbReference type="InterPro" id="IPR035980">
    <property type="entry name" value="Ribosomal_bS6_sf"/>
</dbReference>
<keyword evidence="3" id="KW-0687">Ribonucleoprotein</keyword>
<dbReference type="GO" id="GO:0019843">
    <property type="term" value="F:rRNA binding"/>
    <property type="evidence" value="ECO:0007669"/>
    <property type="project" value="UniProtKB-UniRule"/>
</dbReference>
<dbReference type="HAMAP" id="MF_00360">
    <property type="entry name" value="Ribosomal_bS6"/>
    <property type="match status" value="1"/>
</dbReference>
<comment type="similarity">
    <text evidence="1 3">Belongs to the bacterial ribosomal protein bS6 family.</text>
</comment>
<feature type="region of interest" description="Disordered" evidence="4">
    <location>
        <begin position="101"/>
        <end position="142"/>
    </location>
</feature>
<evidence type="ECO:0000256" key="2">
    <source>
        <dbReference type="ARBA" id="ARBA00035294"/>
    </source>
</evidence>
<accession>A0A1F8GDD2</accession>
<evidence type="ECO:0000313" key="5">
    <source>
        <dbReference type="EMBL" id="OGN23040.1"/>
    </source>
</evidence>
<name>A0A1F8GDD2_9BACT</name>
<dbReference type="GO" id="GO:1990904">
    <property type="term" value="C:ribonucleoprotein complex"/>
    <property type="evidence" value="ECO:0007669"/>
    <property type="project" value="UniProtKB-KW"/>
</dbReference>
<evidence type="ECO:0000256" key="4">
    <source>
        <dbReference type="SAM" id="MobiDB-lite"/>
    </source>
</evidence>
<evidence type="ECO:0000256" key="3">
    <source>
        <dbReference type="HAMAP-Rule" id="MF_00360"/>
    </source>
</evidence>
<keyword evidence="3" id="KW-0689">Ribosomal protein</keyword>
<keyword evidence="3" id="KW-0699">rRNA-binding</keyword>
<dbReference type="GO" id="GO:0006412">
    <property type="term" value="P:translation"/>
    <property type="evidence" value="ECO:0007669"/>
    <property type="project" value="UniProtKB-UniRule"/>
</dbReference>
<evidence type="ECO:0000313" key="6">
    <source>
        <dbReference type="Proteomes" id="UP000178227"/>
    </source>
</evidence>
<dbReference type="GO" id="GO:0005840">
    <property type="term" value="C:ribosome"/>
    <property type="evidence" value="ECO:0007669"/>
    <property type="project" value="UniProtKB-KW"/>
</dbReference>
<dbReference type="GO" id="GO:0003735">
    <property type="term" value="F:structural constituent of ribosome"/>
    <property type="evidence" value="ECO:0007669"/>
    <property type="project" value="InterPro"/>
</dbReference>
<proteinExistence type="inferred from homology"/>
<dbReference type="AlphaFoldDB" id="A0A1F8GDD2"/>
<dbReference type="STRING" id="1802694.A2918_02830"/>
<dbReference type="CDD" id="cd00473">
    <property type="entry name" value="bS6"/>
    <property type="match status" value="1"/>
</dbReference>
<dbReference type="EMBL" id="MGKI01000006">
    <property type="protein sequence ID" value="OGN23040.1"/>
    <property type="molecule type" value="Genomic_DNA"/>
</dbReference>
<dbReference type="Pfam" id="PF01250">
    <property type="entry name" value="Ribosomal_S6"/>
    <property type="match status" value="1"/>
</dbReference>
<dbReference type="Proteomes" id="UP000178227">
    <property type="component" value="Unassembled WGS sequence"/>
</dbReference>
<feature type="compositionally biased region" description="Basic and acidic residues" evidence="4">
    <location>
        <begin position="114"/>
        <end position="136"/>
    </location>
</feature>
<protein>
    <recommendedName>
        <fullName evidence="2 3">Small ribosomal subunit protein bS6</fullName>
    </recommendedName>
</protein>
<dbReference type="Gene3D" id="3.30.70.60">
    <property type="match status" value="1"/>
</dbReference>
<evidence type="ECO:0000256" key="1">
    <source>
        <dbReference type="ARBA" id="ARBA00009512"/>
    </source>
</evidence>
<keyword evidence="3" id="KW-0694">RNA-binding</keyword>
<dbReference type="SUPFAM" id="SSF54995">
    <property type="entry name" value="Ribosomal protein S6"/>
    <property type="match status" value="1"/>
</dbReference>
<comment type="caution">
    <text evidence="5">The sequence shown here is derived from an EMBL/GenBank/DDBJ whole genome shotgun (WGS) entry which is preliminary data.</text>
</comment>
<sequence>MVQTNYELAFHLNPDLEETQVKQIAQDIESYITSSSGVVSFKKEPEKIRLSYTVKHKRLAYFCYYHFSLESAEELSKIDEQVKVNKDVLRYMIIKIPADSGKAKPRFRPQKPRVMTEKPAEKQTPEQSKELDKELEGILENL</sequence>
<reference evidence="5 6" key="1">
    <citation type="journal article" date="2016" name="Nat. Commun.">
        <title>Thousands of microbial genomes shed light on interconnected biogeochemical processes in an aquifer system.</title>
        <authorList>
            <person name="Anantharaman K."/>
            <person name="Brown C.T."/>
            <person name="Hug L.A."/>
            <person name="Sharon I."/>
            <person name="Castelle C.J."/>
            <person name="Probst A.J."/>
            <person name="Thomas B.C."/>
            <person name="Singh A."/>
            <person name="Wilkins M.J."/>
            <person name="Karaoz U."/>
            <person name="Brodie E.L."/>
            <person name="Williams K.H."/>
            <person name="Hubbard S.S."/>
            <person name="Banfield J.F."/>
        </authorList>
    </citation>
    <scope>NUCLEOTIDE SEQUENCE [LARGE SCALE GENOMIC DNA]</scope>
</reference>
<organism evidence="5 6">
    <name type="scientific">Candidatus Yanofskybacteria bacterium RIFCSPLOWO2_01_FULL_42_49</name>
    <dbReference type="NCBI Taxonomy" id="1802694"/>
    <lineage>
        <taxon>Bacteria</taxon>
        <taxon>Candidatus Yanofskyibacteriota</taxon>
    </lineage>
</organism>
<comment type="function">
    <text evidence="3">Binds together with bS18 to 16S ribosomal RNA.</text>
</comment>